<dbReference type="GO" id="GO:0005829">
    <property type="term" value="C:cytosol"/>
    <property type="evidence" value="ECO:0007669"/>
    <property type="project" value="TreeGrafter"/>
</dbReference>
<accession>A0AA88I181</accession>
<proteinExistence type="inferred from homology"/>
<keyword evidence="12" id="KW-1185">Reference proteome</keyword>
<keyword evidence="7 9" id="KW-0862">Zinc</keyword>
<evidence type="ECO:0000259" key="10">
    <source>
        <dbReference type="Pfam" id="PF01979"/>
    </source>
</evidence>
<evidence type="ECO:0000256" key="7">
    <source>
        <dbReference type="ARBA" id="ARBA00022833"/>
    </source>
</evidence>
<dbReference type="PANTHER" id="PTHR11271:SF6">
    <property type="entry name" value="GUANINE DEAMINASE"/>
    <property type="match status" value="1"/>
</dbReference>
<protein>
    <recommendedName>
        <fullName evidence="4 9">Guanine deaminase</fullName>
        <shortName evidence="9">Guanase</shortName>
        <ecNumber evidence="3 9">3.5.4.3</ecNumber>
    </recommendedName>
    <alternativeName>
        <fullName evidence="9">Guanine aminohydrolase</fullName>
    </alternativeName>
</protein>
<dbReference type="Gene3D" id="3.20.20.140">
    <property type="entry name" value="Metal-dependent hydrolases"/>
    <property type="match status" value="1"/>
</dbReference>
<dbReference type="FunFam" id="3.20.20.140:FF:000022">
    <property type="entry name" value="Guanine deaminase"/>
    <property type="match status" value="1"/>
</dbReference>
<sequence length="459" mass="51673">MDILVFKGTLVHYRKFHMAKDKETKSEYIDKNLMIGSRMTVEEKVIGVQNGKIIFLESPEMEEELRASFHFNKDEMQVLDEREFFCPGFIDTHVHASQYCNCGLALDLPLLDWLRKYTIPTEAKYKDLEFAKDVYSACLDRSLRNGTTTAQYFCTIHRESSNVLVDLAIDKGQRVFVGKVATDQNSADYYIEETKTSIEETEKFVQDILSKQVNPLVNPVVTPRFAPSCSMELLTNLGRIAKTYDVSIQTHCSETLPECQWVKELFPGFEDYIDVYDKAGLLTAKTTLAHGIYLSEREMSRITETQTKVSHCPNSNCSLMSGLCDVRKLESLGVVVGLGTDVSGGYSISMLDAMRCSITVSNIIASAKDGGYVPFNYQDALRLATISGAEVLGISDKVGNFEVGKDFDALRVNLSPKAGNIDIFGYETMEELVQKFIFLGDDRNIREVYVAGRRVIKKF</sequence>
<evidence type="ECO:0000256" key="5">
    <source>
        <dbReference type="ARBA" id="ARBA00022723"/>
    </source>
</evidence>
<comment type="cofactor">
    <cofactor evidence="9">
        <name>Zn(2+)</name>
        <dbReference type="ChEBI" id="CHEBI:29105"/>
    </cofactor>
    <text evidence="9">Binds 1 zinc ion per subunit.</text>
</comment>
<dbReference type="InterPro" id="IPR014311">
    <property type="entry name" value="Guanine_deaminase"/>
</dbReference>
<evidence type="ECO:0000256" key="1">
    <source>
        <dbReference type="ARBA" id="ARBA00004984"/>
    </source>
</evidence>
<comment type="similarity">
    <text evidence="2 9">Belongs to the metallo-dependent hydrolases superfamily. ATZ/TRZ family.</text>
</comment>
<evidence type="ECO:0000256" key="2">
    <source>
        <dbReference type="ARBA" id="ARBA00006745"/>
    </source>
</evidence>
<feature type="domain" description="Amidohydrolase-related" evidence="10">
    <location>
        <begin position="86"/>
        <end position="455"/>
    </location>
</feature>
<dbReference type="SUPFAM" id="SSF51556">
    <property type="entry name" value="Metallo-dependent hydrolases"/>
    <property type="match status" value="1"/>
</dbReference>
<evidence type="ECO:0000313" key="11">
    <source>
        <dbReference type="EMBL" id="KAK2718209.1"/>
    </source>
</evidence>
<dbReference type="EMBL" id="JAVRJZ010000009">
    <property type="protein sequence ID" value="KAK2718209.1"/>
    <property type="molecule type" value="Genomic_DNA"/>
</dbReference>
<dbReference type="Proteomes" id="UP001187531">
    <property type="component" value="Unassembled WGS sequence"/>
</dbReference>
<dbReference type="GO" id="GO:0008892">
    <property type="term" value="F:guanine deaminase activity"/>
    <property type="evidence" value="ECO:0007669"/>
    <property type="project" value="UniProtKB-UniRule"/>
</dbReference>
<comment type="caution">
    <text evidence="11">The sequence shown here is derived from an EMBL/GenBank/DDBJ whole genome shotgun (WGS) entry which is preliminary data.</text>
</comment>
<dbReference type="InterPro" id="IPR051607">
    <property type="entry name" value="Metallo-dep_hydrolases"/>
</dbReference>
<name>A0AA88I181_ARTSF</name>
<dbReference type="AlphaFoldDB" id="A0AA88I181"/>
<evidence type="ECO:0000256" key="8">
    <source>
        <dbReference type="ARBA" id="ARBA00051148"/>
    </source>
</evidence>
<keyword evidence="5 9" id="KW-0479">Metal-binding</keyword>
<dbReference type="GO" id="GO:0008270">
    <property type="term" value="F:zinc ion binding"/>
    <property type="evidence" value="ECO:0007669"/>
    <property type="project" value="UniProtKB-UniRule"/>
</dbReference>
<evidence type="ECO:0000256" key="9">
    <source>
        <dbReference type="RuleBase" id="RU366009"/>
    </source>
</evidence>
<comment type="pathway">
    <text evidence="1 9">Purine metabolism; guanine degradation; xanthine from guanine: step 1/1.</text>
</comment>
<comment type="catalytic activity">
    <reaction evidence="8 9">
        <text>guanine + H2O + H(+) = xanthine + NH4(+)</text>
        <dbReference type="Rhea" id="RHEA:14665"/>
        <dbReference type="ChEBI" id="CHEBI:15377"/>
        <dbReference type="ChEBI" id="CHEBI:15378"/>
        <dbReference type="ChEBI" id="CHEBI:16235"/>
        <dbReference type="ChEBI" id="CHEBI:17712"/>
        <dbReference type="ChEBI" id="CHEBI:28938"/>
        <dbReference type="EC" id="3.5.4.3"/>
    </reaction>
</comment>
<evidence type="ECO:0000256" key="3">
    <source>
        <dbReference type="ARBA" id="ARBA00012781"/>
    </source>
</evidence>
<dbReference type="InterPro" id="IPR006680">
    <property type="entry name" value="Amidohydro-rel"/>
</dbReference>
<dbReference type="InterPro" id="IPR032466">
    <property type="entry name" value="Metal_Hydrolase"/>
</dbReference>
<evidence type="ECO:0000256" key="4">
    <source>
        <dbReference type="ARBA" id="ARBA00014514"/>
    </source>
</evidence>
<comment type="function">
    <text evidence="9">Catalyzes the hydrolytic deamination of guanine, producing xanthine and ammonia.</text>
</comment>
<dbReference type="InterPro" id="IPR011059">
    <property type="entry name" value="Metal-dep_hydrolase_composite"/>
</dbReference>
<evidence type="ECO:0000256" key="6">
    <source>
        <dbReference type="ARBA" id="ARBA00022801"/>
    </source>
</evidence>
<dbReference type="NCBIfam" id="TIGR02967">
    <property type="entry name" value="guan_deamin"/>
    <property type="match status" value="1"/>
</dbReference>
<gene>
    <name evidence="11" type="ORF">QYM36_005506</name>
</gene>
<organism evidence="11 12">
    <name type="scientific">Artemia franciscana</name>
    <name type="common">Brine shrimp</name>
    <name type="synonym">Artemia sanfranciscana</name>
    <dbReference type="NCBI Taxonomy" id="6661"/>
    <lineage>
        <taxon>Eukaryota</taxon>
        <taxon>Metazoa</taxon>
        <taxon>Ecdysozoa</taxon>
        <taxon>Arthropoda</taxon>
        <taxon>Crustacea</taxon>
        <taxon>Branchiopoda</taxon>
        <taxon>Anostraca</taxon>
        <taxon>Artemiidae</taxon>
        <taxon>Artemia</taxon>
    </lineage>
</organism>
<dbReference type="PANTHER" id="PTHR11271">
    <property type="entry name" value="GUANINE DEAMINASE"/>
    <property type="match status" value="1"/>
</dbReference>
<dbReference type="GO" id="GO:0006147">
    <property type="term" value="P:guanine catabolic process"/>
    <property type="evidence" value="ECO:0007669"/>
    <property type="project" value="UniProtKB-UniRule"/>
</dbReference>
<dbReference type="Pfam" id="PF01979">
    <property type="entry name" value="Amidohydro_1"/>
    <property type="match status" value="1"/>
</dbReference>
<keyword evidence="6 9" id="KW-0378">Hydrolase</keyword>
<reference evidence="11" key="1">
    <citation type="submission" date="2023-07" db="EMBL/GenBank/DDBJ databases">
        <title>Chromosome-level genome assembly of Artemia franciscana.</title>
        <authorList>
            <person name="Jo E."/>
        </authorList>
    </citation>
    <scope>NUCLEOTIDE SEQUENCE</scope>
    <source>
        <tissue evidence="11">Whole body</tissue>
    </source>
</reference>
<dbReference type="Gene3D" id="2.30.40.10">
    <property type="entry name" value="Urease, subunit C, domain 1"/>
    <property type="match status" value="1"/>
</dbReference>
<evidence type="ECO:0000313" key="12">
    <source>
        <dbReference type="Proteomes" id="UP001187531"/>
    </source>
</evidence>
<dbReference type="EC" id="3.5.4.3" evidence="3 9"/>